<protein>
    <submittedName>
        <fullName evidence="2">Uncharacterized protein</fullName>
    </submittedName>
</protein>
<keyword evidence="1" id="KW-0812">Transmembrane</keyword>
<keyword evidence="1" id="KW-1133">Transmembrane helix</keyword>
<gene>
    <name evidence="2" type="ORF">EZS27_012711</name>
</gene>
<reference evidence="2" key="1">
    <citation type="submission" date="2019-03" db="EMBL/GenBank/DDBJ databases">
        <title>Single cell metagenomics reveals metabolic interactions within the superorganism composed of flagellate Streblomastix strix and complex community of Bacteroidetes bacteria on its surface.</title>
        <authorList>
            <person name="Treitli S.C."/>
            <person name="Kolisko M."/>
            <person name="Husnik F."/>
            <person name="Keeling P."/>
            <person name="Hampl V."/>
        </authorList>
    </citation>
    <scope>NUCLEOTIDE SEQUENCE</scope>
    <source>
        <strain evidence="2">STM</strain>
    </source>
</reference>
<dbReference type="AlphaFoldDB" id="A0A5J4S2A5"/>
<organism evidence="2">
    <name type="scientific">termite gut metagenome</name>
    <dbReference type="NCBI Taxonomy" id="433724"/>
    <lineage>
        <taxon>unclassified sequences</taxon>
        <taxon>metagenomes</taxon>
        <taxon>organismal metagenomes</taxon>
    </lineage>
</organism>
<comment type="caution">
    <text evidence="2">The sequence shown here is derived from an EMBL/GenBank/DDBJ whole genome shotgun (WGS) entry which is preliminary data.</text>
</comment>
<keyword evidence="1" id="KW-0472">Membrane</keyword>
<name>A0A5J4S2A5_9ZZZZ</name>
<dbReference type="EMBL" id="SNRY01000543">
    <property type="protein sequence ID" value="KAA6339351.1"/>
    <property type="molecule type" value="Genomic_DNA"/>
</dbReference>
<sequence length="31" mass="3283">MLRYSVFSSVAVVGVGMAVVGVGKFIFCIFV</sequence>
<proteinExistence type="predicted"/>
<feature type="transmembrane region" description="Helical" evidence="1">
    <location>
        <begin position="6"/>
        <end position="30"/>
    </location>
</feature>
<accession>A0A5J4S2A5</accession>
<evidence type="ECO:0000313" key="2">
    <source>
        <dbReference type="EMBL" id="KAA6339351.1"/>
    </source>
</evidence>
<evidence type="ECO:0000256" key="1">
    <source>
        <dbReference type="SAM" id="Phobius"/>
    </source>
</evidence>